<dbReference type="AlphaFoldDB" id="A0AAD8RL75"/>
<dbReference type="InterPro" id="IPR008978">
    <property type="entry name" value="HSP20-like_chaperone"/>
</dbReference>
<feature type="compositionally biased region" description="Pro residues" evidence="6">
    <location>
        <begin position="403"/>
        <end position="413"/>
    </location>
</feature>
<name>A0AAD8RL75_LOLMU</name>
<dbReference type="SUPFAM" id="SSF49764">
    <property type="entry name" value="HSP20-like chaperones"/>
    <property type="match status" value="1"/>
</dbReference>
<protein>
    <recommendedName>
        <fullName evidence="7">SHSP domain-containing protein</fullName>
    </recommendedName>
</protein>
<dbReference type="PANTHER" id="PTHR43670:SF41">
    <property type="entry name" value="OS12G0624100 PROTEIN"/>
    <property type="match status" value="1"/>
</dbReference>
<evidence type="ECO:0000256" key="3">
    <source>
        <dbReference type="ARBA" id="ARBA00022821"/>
    </source>
</evidence>
<sequence>MDKNNVAGGRAYEEEEGEELDPAVEWKQAGEEQDVVEIRLPGFRKEHVRVQVDNYGVLRVTGGRPARGGRWVRFTKDLRLPDGCDADGVRARFEDDRLLITLPIVPAAAGDAASPTTPSPEPLPRTSSFQPPSSAPPPRLPPPPGKPNFFEPDLRTPLLQPRPPSPPPPPVKPTALEPKYRPPPPPPQPPAKPTAFEPKLRQPLTLPREPSSRPLPPFSAKPSTAFEPKPPSPPKVPAPASLFPSRPPPSRATSTSFVPKPPPPPPPPRLPSRLPSFPKPPPARAPSRLPSFPPPPPPPPPPAKPTFFDSKHWLPGRHTGQAPDNAPQPTTAERNPAAAVERKPWAPPSIVPGPRTALPERMPSPPPFPPRKPANVPDPNSRTLSDIPKSPTLSDISIAMSSPSPPPPPPPGRRLPGATDKTKKQGNAQEGAEMVRLPLLEEMKKKEKKKMEGRKARETANAGNGTPPEMNERREVSPNLLTAASRDPISTTELVANMAVAAAVLVGIAVSVWHTMSGSS</sequence>
<feature type="compositionally biased region" description="Pro residues" evidence="6">
    <location>
        <begin position="181"/>
        <end position="192"/>
    </location>
</feature>
<dbReference type="InterPro" id="IPR002068">
    <property type="entry name" value="A-crystallin/Hsp20_dom"/>
</dbReference>
<evidence type="ECO:0000259" key="7">
    <source>
        <dbReference type="PROSITE" id="PS01031"/>
    </source>
</evidence>
<feature type="compositionally biased region" description="Pro residues" evidence="6">
    <location>
        <begin position="228"/>
        <end position="237"/>
    </location>
</feature>
<feature type="compositionally biased region" description="Pro residues" evidence="6">
    <location>
        <begin position="291"/>
        <end position="304"/>
    </location>
</feature>
<feature type="domain" description="SHSP" evidence="7">
    <location>
        <begin position="15"/>
        <end position="119"/>
    </location>
</feature>
<evidence type="ECO:0000313" key="9">
    <source>
        <dbReference type="Proteomes" id="UP001231189"/>
    </source>
</evidence>
<dbReference type="GO" id="GO:0006952">
    <property type="term" value="P:defense response"/>
    <property type="evidence" value="ECO:0007669"/>
    <property type="project" value="UniProtKB-KW"/>
</dbReference>
<accession>A0AAD8RL75</accession>
<keyword evidence="9" id="KW-1185">Reference proteome</keyword>
<feature type="compositionally biased region" description="Pro residues" evidence="6">
    <location>
        <begin position="259"/>
        <end position="270"/>
    </location>
</feature>
<evidence type="ECO:0000256" key="6">
    <source>
        <dbReference type="SAM" id="MobiDB-lite"/>
    </source>
</evidence>
<comment type="caution">
    <text evidence="8">The sequence shown here is derived from an EMBL/GenBank/DDBJ whole genome shotgun (WGS) entry which is preliminary data.</text>
</comment>
<gene>
    <name evidence="8" type="ORF">QYE76_001115</name>
</gene>
<evidence type="ECO:0000256" key="2">
    <source>
        <dbReference type="ARBA" id="ARBA00022475"/>
    </source>
</evidence>
<dbReference type="Gene3D" id="2.60.40.790">
    <property type="match status" value="1"/>
</dbReference>
<keyword evidence="3" id="KW-0611">Plant defense</keyword>
<evidence type="ECO:0000256" key="1">
    <source>
        <dbReference type="ARBA" id="ARBA00004162"/>
    </source>
</evidence>
<feature type="compositionally biased region" description="Low complexity" evidence="6">
    <location>
        <begin position="147"/>
        <end position="159"/>
    </location>
</feature>
<dbReference type="EMBL" id="JAUUTY010000005">
    <property type="protein sequence ID" value="KAK1626800.1"/>
    <property type="molecule type" value="Genomic_DNA"/>
</dbReference>
<feature type="compositionally biased region" description="Pro residues" evidence="6">
    <location>
        <begin position="160"/>
        <end position="172"/>
    </location>
</feature>
<keyword evidence="2" id="KW-1003">Cell membrane</keyword>
<evidence type="ECO:0000256" key="4">
    <source>
        <dbReference type="PROSITE-ProRule" id="PRU00285"/>
    </source>
</evidence>
<feature type="compositionally biased region" description="Pro residues" evidence="6">
    <location>
        <begin position="362"/>
        <end position="372"/>
    </location>
</feature>
<dbReference type="PRINTS" id="PR01217">
    <property type="entry name" value="PRICHEXTENSN"/>
</dbReference>
<feature type="compositionally biased region" description="Pro residues" evidence="6">
    <location>
        <begin position="133"/>
        <end position="146"/>
    </location>
</feature>
<feature type="region of interest" description="Disordered" evidence="6">
    <location>
        <begin position="1"/>
        <end position="21"/>
    </location>
</feature>
<dbReference type="Pfam" id="PF00011">
    <property type="entry name" value="HSP20"/>
    <property type="match status" value="1"/>
</dbReference>
<dbReference type="PANTHER" id="PTHR43670">
    <property type="entry name" value="HEAT SHOCK PROTEIN 26"/>
    <property type="match status" value="1"/>
</dbReference>
<feature type="region of interest" description="Disordered" evidence="6">
    <location>
        <begin position="109"/>
        <end position="479"/>
    </location>
</feature>
<proteinExistence type="inferred from homology"/>
<keyword evidence="2" id="KW-0472">Membrane</keyword>
<organism evidence="8 9">
    <name type="scientific">Lolium multiflorum</name>
    <name type="common">Italian ryegrass</name>
    <name type="synonym">Lolium perenne subsp. multiflorum</name>
    <dbReference type="NCBI Taxonomy" id="4521"/>
    <lineage>
        <taxon>Eukaryota</taxon>
        <taxon>Viridiplantae</taxon>
        <taxon>Streptophyta</taxon>
        <taxon>Embryophyta</taxon>
        <taxon>Tracheophyta</taxon>
        <taxon>Spermatophyta</taxon>
        <taxon>Magnoliopsida</taxon>
        <taxon>Liliopsida</taxon>
        <taxon>Poales</taxon>
        <taxon>Poaceae</taxon>
        <taxon>BOP clade</taxon>
        <taxon>Pooideae</taxon>
        <taxon>Poodae</taxon>
        <taxon>Poeae</taxon>
        <taxon>Poeae Chloroplast Group 2 (Poeae type)</taxon>
        <taxon>Loliodinae</taxon>
        <taxon>Loliinae</taxon>
        <taxon>Lolium</taxon>
    </lineage>
</organism>
<dbReference type="GO" id="GO:0005886">
    <property type="term" value="C:plasma membrane"/>
    <property type="evidence" value="ECO:0007669"/>
    <property type="project" value="UniProtKB-SubCell"/>
</dbReference>
<dbReference type="PROSITE" id="PS01031">
    <property type="entry name" value="SHSP"/>
    <property type="match status" value="1"/>
</dbReference>
<comment type="similarity">
    <text evidence="4 5">Belongs to the small heat shock protein (HSP20) family.</text>
</comment>
<dbReference type="Proteomes" id="UP001231189">
    <property type="component" value="Unassembled WGS sequence"/>
</dbReference>
<evidence type="ECO:0000256" key="5">
    <source>
        <dbReference type="RuleBase" id="RU003616"/>
    </source>
</evidence>
<feature type="compositionally biased region" description="Basic and acidic residues" evidence="6">
    <location>
        <begin position="439"/>
        <end position="458"/>
    </location>
</feature>
<dbReference type="GO" id="GO:0034605">
    <property type="term" value="P:cellular response to heat"/>
    <property type="evidence" value="ECO:0007669"/>
    <property type="project" value="TreeGrafter"/>
</dbReference>
<evidence type="ECO:0000313" key="8">
    <source>
        <dbReference type="EMBL" id="KAK1626800.1"/>
    </source>
</evidence>
<comment type="subcellular location">
    <subcellularLocation>
        <location evidence="1">Cell membrane</location>
        <topology evidence="1">Single-pass membrane protein</topology>
    </subcellularLocation>
</comment>
<reference evidence="8" key="1">
    <citation type="submission" date="2023-07" db="EMBL/GenBank/DDBJ databases">
        <title>A chromosome-level genome assembly of Lolium multiflorum.</title>
        <authorList>
            <person name="Chen Y."/>
            <person name="Copetti D."/>
            <person name="Kolliker R."/>
            <person name="Studer B."/>
        </authorList>
    </citation>
    <scope>NUCLEOTIDE SEQUENCE</scope>
    <source>
        <strain evidence="8">02402/16</strain>
        <tissue evidence="8">Leaf</tissue>
    </source>
</reference>